<evidence type="ECO:0000256" key="1">
    <source>
        <dbReference type="SAM" id="Coils"/>
    </source>
</evidence>
<dbReference type="GO" id="GO:0015562">
    <property type="term" value="F:efflux transmembrane transporter activity"/>
    <property type="evidence" value="ECO:0007669"/>
    <property type="project" value="InterPro"/>
</dbReference>
<feature type="coiled-coil region" evidence="1">
    <location>
        <begin position="258"/>
        <end position="292"/>
    </location>
</feature>
<proteinExistence type="predicted"/>
<evidence type="ECO:0000313" key="3">
    <source>
        <dbReference type="Proteomes" id="UP000655830"/>
    </source>
</evidence>
<protein>
    <submittedName>
        <fullName evidence="2">TolC family protein</fullName>
    </submittedName>
</protein>
<dbReference type="SUPFAM" id="SSF56954">
    <property type="entry name" value="Outer membrane efflux proteins (OEP)"/>
    <property type="match status" value="1"/>
</dbReference>
<accession>A0A926ECX8</accession>
<reference evidence="2" key="1">
    <citation type="submission" date="2020-08" db="EMBL/GenBank/DDBJ databases">
        <title>Genome public.</title>
        <authorList>
            <person name="Liu C."/>
            <person name="Sun Q."/>
        </authorList>
    </citation>
    <scope>NUCLEOTIDE SEQUENCE</scope>
    <source>
        <strain evidence="2">NSJ-12</strain>
    </source>
</reference>
<sequence length="347" mass="40418">MDTRKIMACLLGATLMVGANNFTYAKEVKEEKILTLKEAVNKAQSKSLQLRITERNTELAKENAEMAYLQGGYYAYDSKNVDYQYTQKQQGVIKDQVALSVTNLYEDIILSEKKLDNLSASLQLWEKQNMKDQIEFDRGLKSNLYMQQKELEHQQSLQSKADLEKQLELKYMQLGNMVGLTMKYYTLEEPELVFEPYRDVAHLDSFASSKAEDHVALWKATEELRVALETPIFTQDYMTVITMKANRETAKDNQRLTKENLEKSIREIYVQVKQLESQYNLLVSQLELKEKELKVNELYLERGMISNLQYEQSKIAYDKAKLELDQVISQHNQLKYQLDHPHLIPAV</sequence>
<dbReference type="RefSeq" id="WP_177671215.1">
    <property type="nucleotide sequence ID" value="NZ_JACRSY010000001.1"/>
</dbReference>
<organism evidence="2 3">
    <name type="scientific">Zhenhengia yiwuensis</name>
    <dbReference type="NCBI Taxonomy" id="2763666"/>
    <lineage>
        <taxon>Bacteria</taxon>
        <taxon>Bacillati</taxon>
        <taxon>Bacillota</taxon>
        <taxon>Clostridia</taxon>
        <taxon>Lachnospirales</taxon>
        <taxon>Lachnospiraceae</taxon>
        <taxon>Zhenhengia</taxon>
    </lineage>
</organism>
<evidence type="ECO:0000313" key="2">
    <source>
        <dbReference type="EMBL" id="MBC8578038.1"/>
    </source>
</evidence>
<dbReference type="Proteomes" id="UP000655830">
    <property type="component" value="Unassembled WGS sequence"/>
</dbReference>
<keyword evidence="3" id="KW-1185">Reference proteome</keyword>
<name>A0A926ECX8_9FIRM</name>
<dbReference type="EMBL" id="JACRSY010000001">
    <property type="protein sequence ID" value="MBC8578038.1"/>
    <property type="molecule type" value="Genomic_DNA"/>
</dbReference>
<dbReference type="AlphaFoldDB" id="A0A926ECX8"/>
<comment type="caution">
    <text evidence="2">The sequence shown here is derived from an EMBL/GenBank/DDBJ whole genome shotgun (WGS) entry which is preliminary data.</text>
</comment>
<dbReference type="Gene3D" id="1.20.1600.10">
    <property type="entry name" value="Outer membrane efflux proteins (OEP)"/>
    <property type="match status" value="2"/>
</dbReference>
<keyword evidence="1" id="KW-0175">Coiled coil</keyword>
<gene>
    <name evidence="2" type="ORF">H8718_00605</name>
</gene>